<dbReference type="EMBL" id="JAGKQM010000010">
    <property type="protein sequence ID" value="KAH0906157.1"/>
    <property type="molecule type" value="Genomic_DNA"/>
</dbReference>
<organism evidence="1 2">
    <name type="scientific">Brassica napus</name>
    <name type="common">Rape</name>
    <dbReference type="NCBI Taxonomy" id="3708"/>
    <lineage>
        <taxon>Eukaryota</taxon>
        <taxon>Viridiplantae</taxon>
        <taxon>Streptophyta</taxon>
        <taxon>Embryophyta</taxon>
        <taxon>Tracheophyta</taxon>
        <taxon>Spermatophyta</taxon>
        <taxon>Magnoliopsida</taxon>
        <taxon>eudicotyledons</taxon>
        <taxon>Gunneridae</taxon>
        <taxon>Pentapetalae</taxon>
        <taxon>rosids</taxon>
        <taxon>malvids</taxon>
        <taxon>Brassicales</taxon>
        <taxon>Brassicaceae</taxon>
        <taxon>Brassiceae</taxon>
        <taxon>Brassica</taxon>
    </lineage>
</organism>
<protein>
    <submittedName>
        <fullName evidence="1">Uncharacterized protein</fullName>
    </submittedName>
</protein>
<accession>A0ABQ8BNQ1</accession>
<name>A0ABQ8BNQ1_BRANA</name>
<dbReference type="Gene3D" id="3.90.480.20">
    <property type="match status" value="1"/>
</dbReference>
<evidence type="ECO:0000313" key="1">
    <source>
        <dbReference type="EMBL" id="KAH0906157.1"/>
    </source>
</evidence>
<sequence length="96" mass="10892">MFLQCRRALYVEEIDSDTSSKEGIDVRLKWIGGKFMMRLSNGVTTSAHTLYLVNVIREYGEDGCDNKTDWQICGVVLPNVPEILKGHAVLVRFIVM</sequence>
<reference evidence="1 2" key="1">
    <citation type="submission" date="2021-05" db="EMBL/GenBank/DDBJ databases">
        <title>Genome Assembly of Synthetic Allotetraploid Brassica napus Reveals Homoeologous Exchanges between Subgenomes.</title>
        <authorList>
            <person name="Davis J.T."/>
        </authorList>
    </citation>
    <scope>NUCLEOTIDE SEQUENCE [LARGE SCALE GENOMIC DNA]</scope>
    <source>
        <strain evidence="2">cv. Da-Ae</strain>
        <tissue evidence="1">Seedling</tissue>
    </source>
</reference>
<proteinExistence type="predicted"/>
<keyword evidence="2" id="KW-1185">Reference proteome</keyword>
<dbReference type="Proteomes" id="UP000824890">
    <property type="component" value="Unassembled WGS sequence"/>
</dbReference>
<comment type="caution">
    <text evidence="1">The sequence shown here is derived from an EMBL/GenBank/DDBJ whole genome shotgun (WGS) entry which is preliminary data.</text>
</comment>
<gene>
    <name evidence="1" type="ORF">HID58_037984</name>
</gene>
<evidence type="ECO:0000313" key="2">
    <source>
        <dbReference type="Proteomes" id="UP000824890"/>
    </source>
</evidence>